<evidence type="ECO:0000256" key="2">
    <source>
        <dbReference type="ARBA" id="ARBA00022842"/>
    </source>
</evidence>
<dbReference type="EMBL" id="KQ976603">
    <property type="protein sequence ID" value="KYM79421.1"/>
    <property type="molecule type" value="Genomic_DNA"/>
</dbReference>
<dbReference type="InterPro" id="IPR008972">
    <property type="entry name" value="Cupredoxin"/>
</dbReference>
<dbReference type="Proteomes" id="UP000078540">
    <property type="component" value="Unassembled WGS sequence"/>
</dbReference>
<sequence>LNYSFSNIIIFLENQTIEIYSDFSNIDFDSFIIPIYEQSLRIKIDSILGRLNQTLLFINRSGVFFGQCSEICDINHILYLLLLNLLIKLILKTEFINFINNNLFNSFHYIIYYKLII</sequence>
<dbReference type="PRINTS" id="PR01166">
    <property type="entry name" value="CYCOXIDASEII"/>
</dbReference>
<protein>
    <submittedName>
        <fullName evidence="5">Cytochrome c oxidase subunit 2</fullName>
    </submittedName>
</protein>
<organism evidence="5 6">
    <name type="scientific">Atta colombica</name>
    <dbReference type="NCBI Taxonomy" id="520822"/>
    <lineage>
        <taxon>Eukaryota</taxon>
        <taxon>Metazoa</taxon>
        <taxon>Ecdysozoa</taxon>
        <taxon>Arthropoda</taxon>
        <taxon>Hexapoda</taxon>
        <taxon>Insecta</taxon>
        <taxon>Pterygota</taxon>
        <taxon>Neoptera</taxon>
        <taxon>Endopterygota</taxon>
        <taxon>Hymenoptera</taxon>
        <taxon>Apocrita</taxon>
        <taxon>Aculeata</taxon>
        <taxon>Formicoidea</taxon>
        <taxon>Formicidae</taxon>
        <taxon>Myrmicinae</taxon>
        <taxon>Atta</taxon>
    </lineage>
</organism>
<keyword evidence="2" id="KW-0460">Magnesium</keyword>
<comment type="catalytic activity">
    <reaction evidence="3">
        <text>4 Fe(II)-[cytochrome c] + O2 + 8 H(+)(in) = 4 Fe(III)-[cytochrome c] + 2 H2O + 4 H(+)(out)</text>
        <dbReference type="Rhea" id="RHEA:11436"/>
        <dbReference type="Rhea" id="RHEA-COMP:10350"/>
        <dbReference type="Rhea" id="RHEA-COMP:14399"/>
        <dbReference type="ChEBI" id="CHEBI:15377"/>
        <dbReference type="ChEBI" id="CHEBI:15378"/>
        <dbReference type="ChEBI" id="CHEBI:15379"/>
        <dbReference type="ChEBI" id="CHEBI:29033"/>
        <dbReference type="ChEBI" id="CHEBI:29034"/>
        <dbReference type="EC" id="7.1.1.9"/>
    </reaction>
    <physiologicalReaction direction="left-to-right" evidence="3">
        <dbReference type="Rhea" id="RHEA:11437"/>
    </physiologicalReaction>
</comment>
<evidence type="ECO:0000313" key="6">
    <source>
        <dbReference type="Proteomes" id="UP000078540"/>
    </source>
</evidence>
<keyword evidence="6" id="KW-1185">Reference proteome</keyword>
<gene>
    <name evidence="5" type="ORF">ALC53_10152</name>
</gene>
<dbReference type="GO" id="GO:0005507">
    <property type="term" value="F:copper ion binding"/>
    <property type="evidence" value="ECO:0007669"/>
    <property type="project" value="InterPro"/>
</dbReference>
<evidence type="ECO:0000256" key="1">
    <source>
        <dbReference type="ARBA" id="ARBA00001935"/>
    </source>
</evidence>
<dbReference type="SUPFAM" id="SSF49503">
    <property type="entry name" value="Cupredoxins"/>
    <property type="match status" value="1"/>
</dbReference>
<dbReference type="AlphaFoldDB" id="A0A195B4J9"/>
<feature type="non-terminal residue" evidence="5">
    <location>
        <position position="1"/>
    </location>
</feature>
<dbReference type="STRING" id="520822.A0A195B4J9"/>
<reference evidence="5 6" key="1">
    <citation type="submission" date="2015-09" db="EMBL/GenBank/DDBJ databases">
        <title>Atta colombica WGS genome.</title>
        <authorList>
            <person name="Nygaard S."/>
            <person name="Hu H."/>
            <person name="Boomsma J."/>
            <person name="Zhang G."/>
        </authorList>
    </citation>
    <scope>NUCLEOTIDE SEQUENCE [LARGE SCALE GENOMIC DNA]</scope>
    <source>
        <strain evidence="5">Treedump-2</strain>
        <tissue evidence="5">Whole body</tissue>
    </source>
</reference>
<dbReference type="Gene3D" id="2.60.40.420">
    <property type="entry name" value="Cupredoxins - blue copper proteins"/>
    <property type="match status" value="1"/>
</dbReference>
<dbReference type="GO" id="GO:0004129">
    <property type="term" value="F:cytochrome-c oxidase activity"/>
    <property type="evidence" value="ECO:0007669"/>
    <property type="project" value="UniProtKB-EC"/>
</dbReference>
<name>A0A195B4J9_9HYME</name>
<evidence type="ECO:0000313" key="5">
    <source>
        <dbReference type="EMBL" id="KYM79421.1"/>
    </source>
</evidence>
<dbReference type="PROSITE" id="PS50857">
    <property type="entry name" value="COX2_CUA"/>
    <property type="match status" value="1"/>
</dbReference>
<dbReference type="Pfam" id="PF00116">
    <property type="entry name" value="COX2"/>
    <property type="match status" value="1"/>
</dbReference>
<comment type="cofactor">
    <cofactor evidence="1">
        <name>Cu cation</name>
        <dbReference type="ChEBI" id="CHEBI:23378"/>
    </cofactor>
</comment>
<evidence type="ECO:0000256" key="3">
    <source>
        <dbReference type="ARBA" id="ARBA00049512"/>
    </source>
</evidence>
<proteinExistence type="predicted"/>
<evidence type="ECO:0000259" key="4">
    <source>
        <dbReference type="PROSITE" id="PS50857"/>
    </source>
</evidence>
<dbReference type="InterPro" id="IPR002429">
    <property type="entry name" value="CcO_II-like_C"/>
</dbReference>
<accession>A0A195B4J9</accession>
<feature type="domain" description="Cytochrome oxidase subunit II copper A binding" evidence="4">
    <location>
        <begin position="1"/>
        <end position="101"/>
    </location>
</feature>
<dbReference type="GO" id="GO:0016020">
    <property type="term" value="C:membrane"/>
    <property type="evidence" value="ECO:0007669"/>
    <property type="project" value="InterPro"/>
</dbReference>